<dbReference type="AlphaFoldDB" id="A0A2C6BJG6"/>
<accession>A0A2C6BJG6</accession>
<name>A0A2C6BJG6_FUSNP</name>
<proteinExistence type="predicted"/>
<protein>
    <submittedName>
        <fullName evidence="1">Uncharacterized protein</fullName>
    </submittedName>
</protein>
<reference evidence="1 2" key="1">
    <citation type="submission" date="2017-06" db="EMBL/GenBank/DDBJ databases">
        <title>Draft genome sequence of Fusobacterium nucleatum subsp. polymorphum KCOM 1271 (=ChDC F305).</title>
        <authorList>
            <person name="Kook J.-K."/>
            <person name="Park S.-N."/>
            <person name="Lim Y.K."/>
            <person name="Roh H."/>
        </authorList>
    </citation>
    <scope>NUCLEOTIDE SEQUENCE [LARGE SCALE GENOMIC DNA]</scope>
    <source>
        <strain evidence="2">KCOM 1271 (ChDC F305)</strain>
    </source>
</reference>
<evidence type="ECO:0000313" key="1">
    <source>
        <dbReference type="EMBL" id="PHI05738.1"/>
    </source>
</evidence>
<evidence type="ECO:0000313" key="2">
    <source>
        <dbReference type="Proteomes" id="UP000224182"/>
    </source>
</evidence>
<sequence length="77" mass="8643">MAKDNKKQNEEIIEELNEVAGETSTTEEAKETTFLSSYKNLIIVGTSIQFKDGVYSTSDETEIEVLRNNNLVREAGE</sequence>
<dbReference type="Proteomes" id="UP000224182">
    <property type="component" value="Unassembled WGS sequence"/>
</dbReference>
<comment type="caution">
    <text evidence="1">The sequence shown here is derived from an EMBL/GenBank/DDBJ whole genome shotgun (WGS) entry which is preliminary data.</text>
</comment>
<gene>
    <name evidence="1" type="ORF">CBG54_01005</name>
</gene>
<dbReference type="EMBL" id="NIRN01000001">
    <property type="protein sequence ID" value="PHI05738.1"/>
    <property type="molecule type" value="Genomic_DNA"/>
</dbReference>
<organism evidence="1 2">
    <name type="scientific">Fusobacterium nucleatum subsp. polymorphum</name>
    <name type="common">Fusobacterium polymorphum</name>
    <dbReference type="NCBI Taxonomy" id="76857"/>
    <lineage>
        <taxon>Bacteria</taxon>
        <taxon>Fusobacteriati</taxon>
        <taxon>Fusobacteriota</taxon>
        <taxon>Fusobacteriia</taxon>
        <taxon>Fusobacteriales</taxon>
        <taxon>Fusobacteriaceae</taxon>
        <taxon>Fusobacterium</taxon>
    </lineage>
</organism>
<dbReference type="RefSeq" id="WP_098973471.1">
    <property type="nucleotide sequence ID" value="NZ_CP077115.1"/>
</dbReference>